<protein>
    <submittedName>
        <fullName evidence="1">Amidase signature enzyme</fullName>
    </submittedName>
</protein>
<dbReference type="Proteomes" id="UP000245626">
    <property type="component" value="Unassembled WGS sequence"/>
</dbReference>
<sequence>MTNRSAPADPSADRDWKAIAEQHRASIAIPNSLVSSDTALSQWLHLSNASYDPPSDDLPGPSFDSLLASPQTSKILTPEFKSLTDPTKYDATDLVLMAKQGKVSVVTLTEAFLTRAAIAQQATGCLSDFFGDEARERAKSLDEKRKRLEQEGKLDQLGSLFGLPMSVKGHMSVPGHGNQRGFVFDVLESPGQHPVPKSRLSAETVEMLEKTQGGFMPAPGVTAHLVKILLDADAVIVGKTTMPQGIMHLDTRSNLYGQTLNPHNLALSPGGSSGGESALVAAGGSALGVGTDIGGSIRQPCGVTGLYGLRPTCGRMPYAGFRSTMLGNEGVGSACGPMARSLRDVELFMKVMLQEHTPWEDEHMCVRMPWKDSPSFLNEPGKKPVRIAVMMCDNGVMPATPVRRALQTYVDKLQKWGQSEEGKGRIELVAWDPRDLHIRAWDLIRELYFFDGGKRFRDLAAATGEPLLPLTEFILSGPFVRDHELTASETWELNLKREKFRAEFLLAWNQVGADVLLCPVMAGPPPRPGKIKYWGYTSVFNLVDYPGVVFPTGLVADSDIDKKFEEQLASAGKMEDYSKSLRYGAESNTADLGDFDRENRKEYEDHRKVFDGAPLGLQLIAKKYKDEELIKYLELIQHAVKSA</sequence>
<keyword evidence="2" id="KW-1185">Reference proteome</keyword>
<organism evidence="1 2">
    <name type="scientific">Violaceomyces palustris</name>
    <dbReference type="NCBI Taxonomy" id="1673888"/>
    <lineage>
        <taxon>Eukaryota</taxon>
        <taxon>Fungi</taxon>
        <taxon>Dikarya</taxon>
        <taxon>Basidiomycota</taxon>
        <taxon>Ustilaginomycotina</taxon>
        <taxon>Ustilaginomycetes</taxon>
        <taxon>Violaceomycetales</taxon>
        <taxon>Violaceomycetaceae</taxon>
        <taxon>Violaceomyces</taxon>
    </lineage>
</organism>
<reference evidence="1 2" key="1">
    <citation type="journal article" date="2018" name="Mol. Biol. Evol.">
        <title>Broad Genomic Sampling Reveals a Smut Pathogenic Ancestry of the Fungal Clade Ustilaginomycotina.</title>
        <authorList>
            <person name="Kijpornyongpan T."/>
            <person name="Mondo S.J."/>
            <person name="Barry K."/>
            <person name="Sandor L."/>
            <person name="Lee J."/>
            <person name="Lipzen A."/>
            <person name="Pangilinan J."/>
            <person name="LaButti K."/>
            <person name="Hainaut M."/>
            <person name="Henrissat B."/>
            <person name="Grigoriev I.V."/>
            <person name="Spatafora J.W."/>
            <person name="Aime M.C."/>
        </authorList>
    </citation>
    <scope>NUCLEOTIDE SEQUENCE [LARGE SCALE GENOMIC DNA]</scope>
    <source>
        <strain evidence="1 2">SA 807</strain>
    </source>
</reference>
<gene>
    <name evidence="1" type="ORF">IE53DRAFT_311192</name>
</gene>
<evidence type="ECO:0000313" key="1">
    <source>
        <dbReference type="EMBL" id="PWN52913.1"/>
    </source>
</evidence>
<accession>A0ACD0P453</accession>
<proteinExistence type="predicted"/>
<dbReference type="EMBL" id="KZ819751">
    <property type="protein sequence ID" value="PWN52913.1"/>
    <property type="molecule type" value="Genomic_DNA"/>
</dbReference>
<evidence type="ECO:0000313" key="2">
    <source>
        <dbReference type="Proteomes" id="UP000245626"/>
    </source>
</evidence>
<name>A0ACD0P453_9BASI</name>